<dbReference type="InterPro" id="IPR036397">
    <property type="entry name" value="RNaseH_sf"/>
</dbReference>
<dbReference type="InterPro" id="IPR006555">
    <property type="entry name" value="ATP-dep_Helicase_C"/>
</dbReference>
<accession>A0A7X0LUL5</accession>
<dbReference type="InterPro" id="IPR006310">
    <property type="entry name" value="DinG"/>
</dbReference>
<evidence type="ECO:0000256" key="4">
    <source>
        <dbReference type="ARBA" id="ARBA00022839"/>
    </source>
</evidence>
<dbReference type="GO" id="GO:0003677">
    <property type="term" value="F:DNA binding"/>
    <property type="evidence" value="ECO:0007669"/>
    <property type="project" value="InterPro"/>
</dbReference>
<name>A0A7X0LUL5_9BACI</name>
<comment type="caution">
    <text evidence="10">The sequence shown here is derived from an EMBL/GenBank/DDBJ whole genome shotgun (WGS) entry which is preliminary data.</text>
</comment>
<evidence type="ECO:0000259" key="8">
    <source>
        <dbReference type="PROSITE" id="PS51193"/>
    </source>
</evidence>
<evidence type="ECO:0000313" key="11">
    <source>
        <dbReference type="Proteomes" id="UP000531594"/>
    </source>
</evidence>
<dbReference type="Proteomes" id="UP000531594">
    <property type="component" value="Unassembled WGS sequence"/>
</dbReference>
<dbReference type="SMART" id="SM00491">
    <property type="entry name" value="HELICc2"/>
    <property type="match status" value="1"/>
</dbReference>
<dbReference type="InterPro" id="IPR012337">
    <property type="entry name" value="RNaseH-like_sf"/>
</dbReference>
<dbReference type="SUPFAM" id="SSF53098">
    <property type="entry name" value="Ribonuclease H-like"/>
    <property type="match status" value="1"/>
</dbReference>
<dbReference type="InterPro" id="IPR001650">
    <property type="entry name" value="Helicase_C-like"/>
</dbReference>
<feature type="domain" description="Helicase C-terminal" evidence="9">
    <location>
        <begin position="742"/>
        <end position="921"/>
    </location>
</feature>
<dbReference type="PROSITE" id="PS51194">
    <property type="entry name" value="HELICASE_CTER"/>
    <property type="match status" value="1"/>
</dbReference>
<dbReference type="FunFam" id="3.30.420.10:FF:000045">
    <property type="entry name" value="3'-5' exonuclease DinG"/>
    <property type="match status" value="1"/>
</dbReference>
<dbReference type="HAMAP" id="MF_02206">
    <property type="entry name" value="DinG_exonucl"/>
    <property type="match status" value="1"/>
</dbReference>
<feature type="domain" description="Helicase ATP-binding" evidence="8">
    <location>
        <begin position="248"/>
        <end position="523"/>
    </location>
</feature>
<dbReference type="PROSITE" id="PS51193">
    <property type="entry name" value="HELICASE_ATP_BIND_2"/>
    <property type="match status" value="1"/>
</dbReference>
<dbReference type="GO" id="GO:0005524">
    <property type="term" value="F:ATP binding"/>
    <property type="evidence" value="ECO:0007669"/>
    <property type="project" value="UniProtKB-UniRule"/>
</dbReference>
<dbReference type="InterPro" id="IPR045028">
    <property type="entry name" value="DinG/Rad3-like"/>
</dbReference>
<dbReference type="SMART" id="SM00479">
    <property type="entry name" value="EXOIII"/>
    <property type="match status" value="1"/>
</dbReference>
<dbReference type="Gene3D" id="3.30.420.10">
    <property type="entry name" value="Ribonuclease H-like superfamily/Ribonuclease H"/>
    <property type="match status" value="1"/>
</dbReference>
<evidence type="ECO:0000256" key="5">
    <source>
        <dbReference type="ARBA" id="ARBA00022840"/>
    </source>
</evidence>
<dbReference type="Pfam" id="PF00929">
    <property type="entry name" value="RNase_T"/>
    <property type="match status" value="1"/>
</dbReference>
<dbReference type="InterPro" id="IPR006054">
    <property type="entry name" value="DnaQ"/>
</dbReference>
<dbReference type="Pfam" id="PF13307">
    <property type="entry name" value="Helicase_C_2"/>
    <property type="match status" value="1"/>
</dbReference>
<comment type="similarity">
    <text evidence="6 7">Belongs to the helicase family. DinG subfamily. Type 2 sub-subfamily.</text>
</comment>
<evidence type="ECO:0000256" key="6">
    <source>
        <dbReference type="HAMAP-Rule" id="MF_02206"/>
    </source>
</evidence>
<organism evidence="10 11">
    <name type="scientific">Bacillus benzoevorans</name>
    <dbReference type="NCBI Taxonomy" id="1456"/>
    <lineage>
        <taxon>Bacteria</taxon>
        <taxon>Bacillati</taxon>
        <taxon>Bacillota</taxon>
        <taxon>Bacilli</taxon>
        <taxon>Bacillales</taxon>
        <taxon>Bacillaceae</taxon>
        <taxon>Bacillus</taxon>
    </lineage>
</organism>
<gene>
    <name evidence="6 7" type="primary">dinG</name>
    <name evidence="10" type="ORF">HNR53_001282</name>
</gene>
<dbReference type="PANTHER" id="PTHR11472:SF34">
    <property type="entry name" value="REGULATOR OF TELOMERE ELONGATION HELICASE 1"/>
    <property type="match status" value="1"/>
</dbReference>
<evidence type="ECO:0000256" key="1">
    <source>
        <dbReference type="ARBA" id="ARBA00022722"/>
    </source>
</evidence>
<dbReference type="GO" id="GO:0008408">
    <property type="term" value="F:3'-5' exonuclease activity"/>
    <property type="evidence" value="ECO:0007669"/>
    <property type="project" value="UniProtKB-UniRule"/>
</dbReference>
<dbReference type="GO" id="GO:0003887">
    <property type="term" value="F:DNA-directed DNA polymerase activity"/>
    <property type="evidence" value="ECO:0007669"/>
    <property type="project" value="InterPro"/>
</dbReference>
<dbReference type="InterPro" id="IPR013520">
    <property type="entry name" value="Ribonucl_H"/>
</dbReference>
<keyword evidence="2 6" id="KW-0547">Nucleotide-binding</keyword>
<dbReference type="AlphaFoldDB" id="A0A7X0LUL5"/>
<dbReference type="CDD" id="cd06127">
    <property type="entry name" value="DEDDh"/>
    <property type="match status" value="1"/>
</dbReference>
<sequence>MSNKYVVIDLETTGNSPKKGDKIIQFAAVVIQNGCVIEEYSSLVYPEQPIPAFIEELTGLSDEMVKDSPLFADIAPKVVKLLKDAYFVAHNVLFDLTFLQEELIMAGFEGFHGPVLDTVEMARILMPGSDSFTLSDLAVQEGLSHDRPHQADSDAYVTGELLLILFKRLHRLPLATIRQLHKLSYSLKSDLDEILAEIMLQKQKSLEELPDQLEQFRGITLKKEQRNISRDGEKEMIYPAGDRDKEMLLKKVFPFYEKRSGQFRMMDLVHDTFQQEHHSMIEAGTGVGKSIAYLFPALIEAVRSRKPVVISTFTTQLQEQLLTKDIPLLQKMVEFPFHTVLLKGKNHYISLEKFERTLREPENNYDTALTKMQLLVWLTETSTGDRDELHLSSGGQMYWNKVKHDVTDQMTNHAWSSREFYNRMKRDAQSAHLIITNHSFLLSDLIAERGILPEFDCLIIDEGHHFEKTSRKFLGQKLDYAHVRYFLQHMGLYEQKQMAYRMVQTMEKFCIEAEAGTQYAAWNKIMADLSFEMDELFKVVSFIVKKHIKNKHNGWVNCRLDNRQTRELNMLTAAAERFLFLLKEYNKAMSDWYEMMQQKGGKQNEKLNMLLSELVSWMNEGEKIMQSIREILLQPLGEHVHWIEMDTRAMQNKTTIYAQPVSVSSQLNKLVFQKKKSVVVTSATMTVKGNFTYMLNELGLEPSQVYLEQITSPFRYDKQVQFVISNDLPEVNSVSLAEYAAAIGEHIISIAEATKGRMLILFTSYEMLRKTYELLKESGFLHEYTMLAQGITSGSRTRLTRNFLRFEKAILLGTNSFWEGIDIPGEDLSCLIMVRLPFSPPDEPHTEAKCLEVKEKGGNPFYDYSLPEAVIRFKQGFGRLIRTSTDKGLMVVFDRRVISTRYGKAFLDSIPSVKAQEMNIDQLTDLIKRWL</sequence>
<dbReference type="InterPro" id="IPR027417">
    <property type="entry name" value="P-loop_NTPase"/>
</dbReference>
<dbReference type="GO" id="GO:0003678">
    <property type="term" value="F:DNA helicase activity"/>
    <property type="evidence" value="ECO:0007669"/>
    <property type="project" value="TreeGrafter"/>
</dbReference>
<protein>
    <recommendedName>
        <fullName evidence="6 7">3'-5' exonuclease DinG</fullName>
        <ecNumber evidence="6 7">3.1.-.-</ecNumber>
    </recommendedName>
</protein>
<keyword evidence="1 6" id="KW-0540">Nuclease</keyword>
<evidence type="ECO:0000259" key="9">
    <source>
        <dbReference type="PROSITE" id="PS51194"/>
    </source>
</evidence>
<dbReference type="InterPro" id="IPR014013">
    <property type="entry name" value="Helic_SF1/SF2_ATP-bd_DinG/Rad3"/>
</dbReference>
<evidence type="ECO:0000256" key="2">
    <source>
        <dbReference type="ARBA" id="ARBA00022741"/>
    </source>
</evidence>
<keyword evidence="3 6" id="KW-0378">Hydrolase</keyword>
<keyword evidence="11" id="KW-1185">Reference proteome</keyword>
<keyword evidence="5 6" id="KW-0067">ATP-binding</keyword>
<dbReference type="InterPro" id="IPR014001">
    <property type="entry name" value="Helicase_ATP-bd"/>
</dbReference>
<keyword evidence="4 6" id="KW-0269">Exonuclease</keyword>
<dbReference type="PANTHER" id="PTHR11472">
    <property type="entry name" value="DNA REPAIR DEAD HELICASE RAD3/XP-D SUBFAMILY MEMBER"/>
    <property type="match status" value="1"/>
</dbReference>
<comment type="caution">
    <text evidence="6">Lacks conserved residue(s) required for the propagation of feature annotation.</text>
</comment>
<proteinExistence type="inferred from homology"/>
<evidence type="ECO:0000313" key="10">
    <source>
        <dbReference type="EMBL" id="MBB6444673.1"/>
    </source>
</evidence>
<reference evidence="10 11" key="1">
    <citation type="submission" date="2020-08" db="EMBL/GenBank/DDBJ databases">
        <title>Genomic Encyclopedia of Type Strains, Phase IV (KMG-IV): sequencing the most valuable type-strain genomes for metagenomic binning, comparative biology and taxonomic classification.</title>
        <authorList>
            <person name="Goeker M."/>
        </authorList>
    </citation>
    <scope>NUCLEOTIDE SEQUENCE [LARGE SCALE GENOMIC DNA]</scope>
    <source>
        <strain evidence="10 11">DSM 5391</strain>
    </source>
</reference>
<dbReference type="NCBIfam" id="TIGR00573">
    <property type="entry name" value="dnaq"/>
    <property type="match status" value="1"/>
</dbReference>
<dbReference type="RefSeq" id="WP_184523970.1">
    <property type="nucleotide sequence ID" value="NZ_JACHGK010000003.1"/>
</dbReference>
<dbReference type="Gene3D" id="3.40.50.300">
    <property type="entry name" value="P-loop containing nucleotide triphosphate hydrolases"/>
    <property type="match status" value="2"/>
</dbReference>
<dbReference type="SMART" id="SM00487">
    <property type="entry name" value="DEXDc"/>
    <property type="match status" value="1"/>
</dbReference>
<dbReference type="EC" id="3.1.-.-" evidence="6 7"/>
<dbReference type="NCBIfam" id="TIGR01407">
    <property type="entry name" value="dinG_rel"/>
    <property type="match status" value="1"/>
</dbReference>
<comment type="function">
    <text evidence="6 7">3'-5' exonuclease.</text>
</comment>
<dbReference type="NCBIfam" id="NF005981">
    <property type="entry name" value="PRK08074.1"/>
    <property type="match status" value="1"/>
</dbReference>
<dbReference type="EMBL" id="JACHGK010000003">
    <property type="protein sequence ID" value="MBB6444673.1"/>
    <property type="molecule type" value="Genomic_DNA"/>
</dbReference>
<dbReference type="SUPFAM" id="SSF52540">
    <property type="entry name" value="P-loop containing nucleoside triphosphate hydrolases"/>
    <property type="match status" value="1"/>
</dbReference>
<feature type="binding site" evidence="6">
    <location>
        <begin position="283"/>
        <end position="290"/>
    </location>
    <ligand>
        <name>ATP</name>
        <dbReference type="ChEBI" id="CHEBI:30616"/>
    </ligand>
</feature>
<dbReference type="GO" id="GO:0016818">
    <property type="term" value="F:hydrolase activity, acting on acid anhydrides, in phosphorus-containing anhydrides"/>
    <property type="evidence" value="ECO:0007669"/>
    <property type="project" value="InterPro"/>
</dbReference>
<evidence type="ECO:0000256" key="3">
    <source>
        <dbReference type="ARBA" id="ARBA00022801"/>
    </source>
</evidence>
<evidence type="ECO:0000256" key="7">
    <source>
        <dbReference type="RuleBase" id="RU364106"/>
    </source>
</evidence>
<keyword evidence="10" id="KW-0347">Helicase</keyword>
<dbReference type="GO" id="GO:0006260">
    <property type="term" value="P:DNA replication"/>
    <property type="evidence" value="ECO:0007669"/>
    <property type="project" value="InterPro"/>
</dbReference>